<dbReference type="SUPFAM" id="SSF53067">
    <property type="entry name" value="Actin-like ATPase domain"/>
    <property type="match status" value="2"/>
</dbReference>
<dbReference type="Pfam" id="PF09989">
    <property type="entry name" value="DUF2229"/>
    <property type="match status" value="1"/>
</dbReference>
<feature type="domain" description="ATPase BadF/BadG/BcrA/BcrD type" evidence="5">
    <location>
        <begin position="330"/>
        <end position="580"/>
    </location>
</feature>
<name>D4LT72_9FIRM</name>
<dbReference type="InterPro" id="IPR043129">
    <property type="entry name" value="ATPase_NBD"/>
</dbReference>
<dbReference type="HOGENOM" id="CLU_002393_2_0_9"/>
<keyword evidence="4" id="KW-0411">Iron-sulfur</keyword>
<organism evidence="7 8">
    <name type="scientific">Blautia obeum A2-162</name>
    <dbReference type="NCBI Taxonomy" id="657314"/>
    <lineage>
        <taxon>Bacteria</taxon>
        <taxon>Bacillati</taxon>
        <taxon>Bacillota</taxon>
        <taxon>Clostridia</taxon>
        <taxon>Lachnospirales</taxon>
        <taxon>Lachnospiraceae</taxon>
        <taxon>Blautia</taxon>
    </lineage>
</organism>
<protein>
    <submittedName>
        <fullName evidence="7">CoA-substrate-specific enzyme activase, putative</fullName>
    </submittedName>
</protein>
<feature type="domain" description="ATPase BadF/BadG/BcrA/BcrD type" evidence="5">
    <location>
        <begin position="4"/>
        <end position="253"/>
    </location>
</feature>
<dbReference type="Proteomes" id="UP000008955">
    <property type="component" value="Chromosome"/>
</dbReference>
<evidence type="ECO:0000256" key="3">
    <source>
        <dbReference type="ARBA" id="ARBA00023004"/>
    </source>
</evidence>
<evidence type="ECO:0000256" key="1">
    <source>
        <dbReference type="ARBA" id="ARBA00001966"/>
    </source>
</evidence>
<keyword evidence="2" id="KW-0479">Metal-binding</keyword>
<dbReference type="EMBL" id="FP929054">
    <property type="protein sequence ID" value="CBL23980.1"/>
    <property type="molecule type" value="Genomic_DNA"/>
</dbReference>
<dbReference type="InterPro" id="IPR051805">
    <property type="entry name" value="Dehydratase_Activator_Redct"/>
</dbReference>
<proteinExistence type="predicted"/>
<feature type="domain" description="DUF2229" evidence="6">
    <location>
        <begin position="647"/>
        <end position="862"/>
    </location>
</feature>
<dbReference type="NCBIfam" id="TIGR00241">
    <property type="entry name" value="CoA_E_activ"/>
    <property type="match status" value="2"/>
</dbReference>
<accession>D4LT72</accession>
<dbReference type="PATRIC" id="fig|657314.3.peg.2531"/>
<evidence type="ECO:0000256" key="4">
    <source>
        <dbReference type="ARBA" id="ARBA00023014"/>
    </source>
</evidence>
<dbReference type="InterPro" id="IPR018709">
    <property type="entry name" value="CoA_activase_DUF2229"/>
</dbReference>
<keyword evidence="3" id="KW-0408">Iron</keyword>
<comment type="cofactor">
    <cofactor evidence="1">
        <name>[4Fe-4S] cluster</name>
        <dbReference type="ChEBI" id="CHEBI:49883"/>
    </cofactor>
</comment>
<dbReference type="GO" id="GO:0051536">
    <property type="term" value="F:iron-sulfur cluster binding"/>
    <property type="evidence" value="ECO:0007669"/>
    <property type="project" value="UniProtKB-KW"/>
</dbReference>
<dbReference type="Pfam" id="PF01869">
    <property type="entry name" value="BcrAD_BadFG"/>
    <property type="match status" value="2"/>
</dbReference>
<evidence type="ECO:0000259" key="6">
    <source>
        <dbReference type="Pfam" id="PF09989"/>
    </source>
</evidence>
<dbReference type="RefSeq" id="WP_015542747.1">
    <property type="nucleotide sequence ID" value="NC_021022.1"/>
</dbReference>
<evidence type="ECO:0000313" key="8">
    <source>
        <dbReference type="Proteomes" id="UP000008955"/>
    </source>
</evidence>
<gene>
    <name evidence="7" type="ORF">CK5_26920</name>
</gene>
<evidence type="ECO:0000259" key="5">
    <source>
        <dbReference type="Pfam" id="PF01869"/>
    </source>
</evidence>
<reference evidence="7 8" key="2">
    <citation type="submission" date="2010-03" db="EMBL/GenBank/DDBJ databases">
        <authorList>
            <person name="Pajon A."/>
        </authorList>
    </citation>
    <scope>NUCLEOTIDE SEQUENCE [LARGE SCALE GENOMIC DNA]</scope>
    <source>
        <strain evidence="7 8">A2-162</strain>
    </source>
</reference>
<dbReference type="InterPro" id="IPR002731">
    <property type="entry name" value="ATPase_BadF"/>
</dbReference>
<dbReference type="CDD" id="cd24034">
    <property type="entry name" value="ASKHA_NBD_O66634-like_rpt1"/>
    <property type="match status" value="1"/>
</dbReference>
<dbReference type="PANTHER" id="PTHR32329:SF7">
    <property type="entry name" value="ACTIVATOR OF 2-HYDROXYACYL-COA-HYDRATASE"/>
    <property type="match status" value="1"/>
</dbReference>
<dbReference type="InterPro" id="IPR008275">
    <property type="entry name" value="CoA_E_activase_dom"/>
</dbReference>
<dbReference type="Gene3D" id="3.30.420.40">
    <property type="match status" value="4"/>
</dbReference>
<dbReference type="GO" id="GO:0046872">
    <property type="term" value="F:metal ion binding"/>
    <property type="evidence" value="ECO:0007669"/>
    <property type="project" value="UniProtKB-KW"/>
</dbReference>
<evidence type="ECO:0000256" key="2">
    <source>
        <dbReference type="ARBA" id="ARBA00022723"/>
    </source>
</evidence>
<dbReference type="CDD" id="cd24035">
    <property type="entry name" value="ASKHA_NBD_O66634-like_rpt2"/>
    <property type="match status" value="1"/>
</dbReference>
<dbReference type="PANTHER" id="PTHR32329">
    <property type="entry name" value="BIFUNCTIONAL PROTEIN [INCLUDES 2-HYDROXYACYL-COA DEHYDRATASE (N-TER) AND ITS ACTIVATOR DOMAIN (C_TERM)-RELATED"/>
    <property type="match status" value="1"/>
</dbReference>
<keyword evidence="8" id="KW-1185">Reference proteome</keyword>
<evidence type="ECO:0000313" key="7">
    <source>
        <dbReference type="EMBL" id="CBL23980.1"/>
    </source>
</evidence>
<reference evidence="7 8" key="1">
    <citation type="submission" date="2010-03" db="EMBL/GenBank/DDBJ databases">
        <title>The genome sequence of Ruminococcus obeum A2-162.</title>
        <authorList>
            <consortium name="metaHIT consortium -- http://www.metahit.eu/"/>
            <person name="Pajon A."/>
            <person name="Turner K."/>
            <person name="Parkhill J."/>
            <person name="Duncan S."/>
            <person name="Flint H."/>
        </authorList>
    </citation>
    <scope>NUCLEOTIDE SEQUENCE [LARGE SCALE GENOMIC DNA]</scope>
    <source>
        <strain evidence="7 8">A2-162</strain>
    </source>
</reference>
<dbReference type="Gene3D" id="3.40.50.11900">
    <property type="match status" value="1"/>
</dbReference>
<sequence>MKRLGMDIGTSTIKVAVLEDQVIKYKNIRKHYGKVLPVLKEMLEEACDPKERMAMCVTGSNAQAVLGADDEIPYLGYIPAVAEGVRYQVPEAGSIIEIGSQGARFITDLEKQAPEFAVNEHCAGGTGSFFEDQMSRLGLKIEDYSSLVEKAESVPRLSGRCAVFAKTDIIHRQQEGVSTPDILLGLCYALVRNYKATIVKNLPVKKPVVFCGGVTQNAGMERAIREVFKLEKGELEVPNDALYSAAAGAALHADGRLGADGKCNLEKAGTDAKYREQMLFSCGELIEALRRAEERKQMQRSLLPRLVLAEGTCLDEPEVTGVIPNDGCALGIDIGSTSTDLVLTDRKGNIIDFQYLRTAGNPEGVVRKGLASIRKRFGEVKFTAVGITGSGRERIGRMMGADAIRDEITAQAKAAVHWNPQADTVFEIGGQDSKFISLKDGEVADFQMNKICAAGTGSFVEEQAARMGIPISEFGPLALTSENPSELGERCTVFIETAIASAEAAGAGQADIAAGLCHAIVRNYLHKVVGTKKVGEHIVLQGGVDYNPGIVAAFQSAYGDKVTVSPVFSVSGAYGVSLLAYESVGIKIGNSGKPEKESLFLGFDFQSKEVKKQDMTEEICKNKELYKMAGQFSMRGYDATIDPDRKTIGIPMVLVMFKFFTLANEFFRDLGYNVVMSHVSNEETIQLSQQYAQGETCYPVKLVYGHMMQLAQQKVDYIFLPNIHTIHHPHAHAAHSYACPYMQTAAKSIYDSLHLKDQGIELISPVFDLDLGVKEMAKAMIGVGQSLGFSKPRCLKAMIKGGIAVQKNMEDTEKLGAQIMADLKPDEKVLVIITRNYGYADPVLNMGIPNILLSKGYKVMTLGYIPGMSLDISGDYPNMYWPFGDHLLAGAKLIANHPNLYAVYLTNHGCGPDTLVNHMFREEMGDKPYLQIEVDEQYSAVGIITRIEAFLNSISHRPPVEFPKNFNILDVKMKKANIKSRPDKNKKLYLPDLGIYRWFLSAYFEKCGYNVGYLNEFSRELLMKGRAETNSKEYLPFSVLLGGILEAIEREGENRGDIQFLIPFNEGADADGQYARAIRTVLDRKGYEDVDVIAPMLERLPVEAEDPDLLMRALVAGDILYSAPAESRDDQFYRPLSDWDALIELAEEIGKVPVVGRTLGIVGTPMSITSLDEGILEKLEYEAETFHRAPLSEMMWFLWKDCGSNGKAKELLEVWRKRMMEIGEALKDRSSFAEKPEELFEVADQYLADFSGANGRYRYAKTLLLAQRCNAMISMAPRYENTSMVLNMRGIHDNCRVPLYDLSLDGDFDESGWERLRSFLYYCGEK</sequence>
<dbReference type="KEGG" id="rob:CK5_26920"/>